<sequence>MPDTVESSQKSLFHPAFGDNIKKSIPLFLDHIDDQHTSWKELFNIHVYAYNVMDHIKPKYPRPDDIDETTWLHLDVIPGATAQELWDQLEENFQDNKATRSIYTEEEFNSTHLESFSNIYDYSSRLKSISDQLENIGNPVSETKMVLQLISSLSKSEYDTVATLIQQTEPLPSFNKATSQLILEETWHKNQSSRIPHAFITQKSTESSSDAKPPTSDSNLVGPNTTTRGGRCTYRRRGGHDNNRGSGRCRGRFNNSGPFSYQWPYKW</sequence>
<evidence type="ECO:0000313" key="3">
    <source>
        <dbReference type="Proteomes" id="UP000235145"/>
    </source>
</evidence>
<evidence type="ECO:0000313" key="2">
    <source>
        <dbReference type="EMBL" id="KAJ0220415.1"/>
    </source>
</evidence>
<proteinExistence type="predicted"/>
<dbReference type="OrthoDB" id="1729427at2759"/>
<organism evidence="2 3">
    <name type="scientific">Lactuca sativa</name>
    <name type="common">Garden lettuce</name>
    <dbReference type="NCBI Taxonomy" id="4236"/>
    <lineage>
        <taxon>Eukaryota</taxon>
        <taxon>Viridiplantae</taxon>
        <taxon>Streptophyta</taxon>
        <taxon>Embryophyta</taxon>
        <taxon>Tracheophyta</taxon>
        <taxon>Spermatophyta</taxon>
        <taxon>Magnoliopsida</taxon>
        <taxon>eudicotyledons</taxon>
        <taxon>Gunneridae</taxon>
        <taxon>Pentapetalae</taxon>
        <taxon>asterids</taxon>
        <taxon>campanulids</taxon>
        <taxon>Asterales</taxon>
        <taxon>Asteraceae</taxon>
        <taxon>Cichorioideae</taxon>
        <taxon>Cichorieae</taxon>
        <taxon>Lactucinae</taxon>
        <taxon>Lactuca</taxon>
    </lineage>
</organism>
<dbReference type="PANTHER" id="PTHR47481">
    <property type="match status" value="1"/>
</dbReference>
<evidence type="ECO:0000256" key="1">
    <source>
        <dbReference type="SAM" id="MobiDB-lite"/>
    </source>
</evidence>
<dbReference type="PANTHER" id="PTHR47481:SF41">
    <property type="entry name" value="COPIA-LIKE POLYPROTEIN_RETROTRANSPOSON"/>
    <property type="match status" value="1"/>
</dbReference>
<dbReference type="EMBL" id="NBSK02000002">
    <property type="protein sequence ID" value="KAJ0220415.1"/>
    <property type="molecule type" value="Genomic_DNA"/>
</dbReference>
<feature type="compositionally biased region" description="Polar residues" evidence="1">
    <location>
        <begin position="202"/>
        <end position="224"/>
    </location>
</feature>
<comment type="caution">
    <text evidence="2">The sequence shown here is derived from an EMBL/GenBank/DDBJ whole genome shotgun (WGS) entry which is preliminary data.</text>
</comment>
<keyword evidence="3" id="KW-1185">Reference proteome</keyword>
<protein>
    <submittedName>
        <fullName evidence="2">Uncharacterized protein</fullName>
    </submittedName>
</protein>
<dbReference type="AlphaFoldDB" id="A0A9R1W8I2"/>
<name>A0A9R1W8I2_LACSA</name>
<dbReference type="Proteomes" id="UP000235145">
    <property type="component" value="Unassembled WGS sequence"/>
</dbReference>
<reference evidence="2 3" key="1">
    <citation type="journal article" date="2017" name="Nat. Commun.">
        <title>Genome assembly with in vitro proximity ligation data and whole-genome triplication in lettuce.</title>
        <authorList>
            <person name="Reyes-Chin-Wo S."/>
            <person name="Wang Z."/>
            <person name="Yang X."/>
            <person name="Kozik A."/>
            <person name="Arikit S."/>
            <person name="Song C."/>
            <person name="Xia L."/>
            <person name="Froenicke L."/>
            <person name="Lavelle D.O."/>
            <person name="Truco M.J."/>
            <person name="Xia R."/>
            <person name="Zhu S."/>
            <person name="Xu C."/>
            <person name="Xu H."/>
            <person name="Xu X."/>
            <person name="Cox K."/>
            <person name="Korf I."/>
            <person name="Meyers B.C."/>
            <person name="Michelmore R.W."/>
        </authorList>
    </citation>
    <scope>NUCLEOTIDE SEQUENCE [LARGE SCALE GENOMIC DNA]</scope>
    <source>
        <strain evidence="3">cv. Salinas</strain>
        <tissue evidence="2">Seedlings</tissue>
    </source>
</reference>
<accession>A0A9R1W8I2</accession>
<dbReference type="Pfam" id="PF14223">
    <property type="entry name" value="Retrotran_gag_2"/>
    <property type="match status" value="1"/>
</dbReference>
<feature type="region of interest" description="Disordered" evidence="1">
    <location>
        <begin position="202"/>
        <end position="253"/>
    </location>
</feature>
<gene>
    <name evidence="2" type="ORF">LSAT_V11C200060520</name>
</gene>